<dbReference type="CDD" id="cd00882">
    <property type="entry name" value="Ras_like_GTPase"/>
    <property type="match status" value="1"/>
</dbReference>
<proteinExistence type="predicted"/>
<organism evidence="2">
    <name type="scientific">Singulisphaera sp. Ch08</name>
    <dbReference type="NCBI Taxonomy" id="3120278"/>
    <lineage>
        <taxon>Bacteria</taxon>
        <taxon>Pseudomonadati</taxon>
        <taxon>Planctomycetota</taxon>
        <taxon>Planctomycetia</taxon>
        <taxon>Isosphaerales</taxon>
        <taxon>Isosphaeraceae</taxon>
        <taxon>Singulisphaera</taxon>
    </lineage>
</organism>
<dbReference type="AlphaFoldDB" id="A0AAU7CAE8"/>
<dbReference type="RefSeq" id="WP_406694953.1">
    <property type="nucleotide sequence ID" value="NZ_CP155447.1"/>
</dbReference>
<evidence type="ECO:0000259" key="1">
    <source>
        <dbReference type="Pfam" id="PF19993"/>
    </source>
</evidence>
<dbReference type="Gene3D" id="3.40.50.300">
    <property type="entry name" value="P-loop containing nucleotide triphosphate hydrolases"/>
    <property type="match status" value="1"/>
</dbReference>
<accession>A0AAU7CAE8</accession>
<dbReference type="SUPFAM" id="SSF52540">
    <property type="entry name" value="P-loop containing nucleoside triphosphate hydrolases"/>
    <property type="match status" value="1"/>
</dbReference>
<dbReference type="InterPro" id="IPR027417">
    <property type="entry name" value="P-loop_NTPase"/>
</dbReference>
<reference evidence="2" key="1">
    <citation type="submission" date="2024-05" db="EMBL/GenBank/DDBJ databases">
        <title>Planctomycetes of the genus Singulisphaera possess chitinolytic capabilities.</title>
        <authorList>
            <person name="Ivanova A."/>
        </authorList>
    </citation>
    <scope>NUCLEOTIDE SEQUENCE</scope>
    <source>
        <strain evidence="2">Ch08T</strain>
    </source>
</reference>
<feature type="domain" description="Double-GTPase 2" evidence="1">
    <location>
        <begin position="40"/>
        <end position="213"/>
    </location>
</feature>
<sequence length="284" mass="31369">MINILCPLCSSHLYEGEVCRSCYAPAELIESIAAREKPPRFVGVLGPSGVGKTVYLGMLLDLLSRGVGGLNGMARSPFSLSLHRSLILSLEKQRFPDKTPNEPDRWQWVHCEVSGAKRGQQFDVVTPDVAGEAVMAELDNPKSNKTVRSLIGKCSALVVLADIVQVVADGQGQELFAMQLISYLDTLRQNTKKRKVDIPVALVFTKADLFEEPIRDPESFARANAPALWNLCESRLQHYKFFCSGVAGSVGKLVDRSGQETLVPLRVEPRGIIEPFAWMMTQLR</sequence>
<dbReference type="EMBL" id="CP155447">
    <property type="protein sequence ID" value="XBH02211.1"/>
    <property type="molecule type" value="Genomic_DNA"/>
</dbReference>
<dbReference type="Pfam" id="PF19993">
    <property type="entry name" value="DO-GTPase2"/>
    <property type="match status" value="1"/>
</dbReference>
<gene>
    <name evidence="2" type="ORF">V5E97_28315</name>
</gene>
<protein>
    <recommendedName>
        <fullName evidence="1">Double-GTPase 2 domain-containing protein</fullName>
    </recommendedName>
</protein>
<evidence type="ECO:0000313" key="2">
    <source>
        <dbReference type="EMBL" id="XBH02211.1"/>
    </source>
</evidence>
<name>A0AAU7CAE8_9BACT</name>
<dbReference type="InterPro" id="IPR045528">
    <property type="entry name" value="DO-GTPase2"/>
</dbReference>